<evidence type="ECO:0000313" key="5">
    <source>
        <dbReference type="Proteomes" id="UP000029994"/>
    </source>
</evidence>
<dbReference type="eggNOG" id="COG1349">
    <property type="taxonomic scope" value="Bacteria"/>
</dbReference>
<dbReference type="InterPro" id="IPR037171">
    <property type="entry name" value="NagB/RpiA_transferase-like"/>
</dbReference>
<dbReference type="SUPFAM" id="SSF100950">
    <property type="entry name" value="NagB/RpiA/CoA transferase-like"/>
    <property type="match status" value="1"/>
</dbReference>
<evidence type="ECO:0000313" key="4">
    <source>
        <dbReference type="EMBL" id="KGK11446.1"/>
    </source>
</evidence>
<dbReference type="SMART" id="SM01134">
    <property type="entry name" value="DeoRC"/>
    <property type="match status" value="1"/>
</dbReference>
<dbReference type="InterPro" id="IPR036390">
    <property type="entry name" value="WH_DNA-bd_sf"/>
</dbReference>
<organism evidence="4 5">
    <name type="scientific">Vibrio navarrensis</name>
    <dbReference type="NCBI Taxonomy" id="29495"/>
    <lineage>
        <taxon>Bacteria</taxon>
        <taxon>Pseudomonadati</taxon>
        <taxon>Pseudomonadota</taxon>
        <taxon>Gammaproteobacteria</taxon>
        <taxon>Vibrionales</taxon>
        <taxon>Vibrionaceae</taxon>
        <taxon>Vibrio</taxon>
    </lineage>
</organism>
<dbReference type="PROSITE" id="PS51000">
    <property type="entry name" value="HTH_DEOR_2"/>
    <property type="match status" value="1"/>
</dbReference>
<dbReference type="Proteomes" id="UP000029994">
    <property type="component" value="Unassembled WGS sequence"/>
</dbReference>
<gene>
    <name evidence="4" type="ORF">EA26_09040</name>
</gene>
<protein>
    <submittedName>
        <fullName evidence="4">DeoR faimly transcriptional regulator</fullName>
    </submittedName>
</protein>
<name>A0A099LVM7_9VIBR</name>
<dbReference type="Pfam" id="PF08220">
    <property type="entry name" value="HTH_DeoR"/>
    <property type="match status" value="1"/>
</dbReference>
<accession>A0A099LVM7</accession>
<evidence type="ECO:0000256" key="2">
    <source>
        <dbReference type="ARBA" id="ARBA00023163"/>
    </source>
</evidence>
<dbReference type="SUPFAM" id="SSF46785">
    <property type="entry name" value="Winged helix' DNA-binding domain"/>
    <property type="match status" value="1"/>
</dbReference>
<dbReference type="PANTHER" id="PTHR30363:SF51">
    <property type="entry name" value="HTH-TYPE TRANSCRIPTIONAL REPRESSOR GLCR"/>
    <property type="match status" value="1"/>
</dbReference>
<dbReference type="Pfam" id="PF00455">
    <property type="entry name" value="DeoRC"/>
    <property type="match status" value="1"/>
</dbReference>
<dbReference type="GO" id="GO:0003700">
    <property type="term" value="F:DNA-binding transcription factor activity"/>
    <property type="evidence" value="ECO:0007669"/>
    <property type="project" value="InterPro"/>
</dbReference>
<sequence>MTQEERLIHLQMLIKQQGKMTLTDICDQFGVSRDSARRDLVKLTQLPGIQRIRGGAMLAPVSPKSEPFSAKAVSASKHALAQCAASMVDAQDYIVLDTSTTLALVPGYLAAPATIVTNSVNTLAQVEEGASYTVHLLGGHFDPYSRAILGPQAEQQMAGYHVNKAFIGVCALSERGLTTNYEQEASMKRAMMAQAQQIILVCEQRKMGTENFHHVCDVAAIDMVITDAPPAPALQELFDRHDIQCVVATTPEGQF</sequence>
<keyword evidence="5" id="KW-1185">Reference proteome</keyword>
<keyword evidence="2" id="KW-0804">Transcription</keyword>
<dbReference type="SMART" id="SM00420">
    <property type="entry name" value="HTH_DEOR"/>
    <property type="match status" value="1"/>
</dbReference>
<dbReference type="InterPro" id="IPR014036">
    <property type="entry name" value="DeoR-like_C"/>
</dbReference>
<dbReference type="STRING" id="29495.EA26_09040"/>
<comment type="caution">
    <text evidence="4">The sequence shown here is derived from an EMBL/GenBank/DDBJ whole genome shotgun (WGS) entry which is preliminary data.</text>
</comment>
<dbReference type="EMBL" id="JMCG01000001">
    <property type="protein sequence ID" value="KGK11446.1"/>
    <property type="molecule type" value="Genomic_DNA"/>
</dbReference>
<evidence type="ECO:0000259" key="3">
    <source>
        <dbReference type="PROSITE" id="PS51000"/>
    </source>
</evidence>
<dbReference type="AlphaFoldDB" id="A0A099LVM7"/>
<evidence type="ECO:0000256" key="1">
    <source>
        <dbReference type="ARBA" id="ARBA00023015"/>
    </source>
</evidence>
<proteinExistence type="predicted"/>
<dbReference type="PANTHER" id="PTHR30363">
    <property type="entry name" value="HTH-TYPE TRANSCRIPTIONAL REGULATOR SRLR-RELATED"/>
    <property type="match status" value="1"/>
</dbReference>
<dbReference type="RefSeq" id="WP_039426853.1">
    <property type="nucleotide sequence ID" value="NZ_CP061844.1"/>
</dbReference>
<dbReference type="GeneID" id="43683336"/>
<dbReference type="InterPro" id="IPR001034">
    <property type="entry name" value="DeoR_HTH"/>
</dbReference>
<reference evidence="4 5" key="1">
    <citation type="submission" date="2014-04" db="EMBL/GenBank/DDBJ databases">
        <title>Genome sequencing of Vibrio navarrensis strains.</title>
        <authorList>
            <person name="Gladney L.M."/>
            <person name="Katz L.S."/>
            <person name="Marino-Ramirez L."/>
            <person name="Jordan I.K."/>
        </authorList>
    </citation>
    <scope>NUCLEOTIDE SEQUENCE [LARGE SCALE GENOMIC DNA]</scope>
    <source>
        <strain evidence="4 5">ATCC 51183</strain>
    </source>
</reference>
<dbReference type="InterPro" id="IPR050313">
    <property type="entry name" value="Carb_Metab_HTH_regulators"/>
</dbReference>
<feature type="domain" description="HTH deoR-type" evidence="3">
    <location>
        <begin position="3"/>
        <end position="58"/>
    </location>
</feature>
<keyword evidence="1" id="KW-0805">Transcription regulation</keyword>